<gene>
    <name evidence="2" type="ORF">LMG32879_002206</name>
</gene>
<evidence type="ECO:0000313" key="2">
    <source>
        <dbReference type="EMBL" id="CAI9121359.1"/>
    </source>
</evidence>
<feature type="transmembrane region" description="Helical" evidence="1">
    <location>
        <begin position="221"/>
        <end position="239"/>
    </location>
</feature>
<feature type="transmembrane region" description="Helical" evidence="1">
    <location>
        <begin position="251"/>
        <end position="275"/>
    </location>
</feature>
<feature type="transmembrane region" description="Helical" evidence="1">
    <location>
        <begin position="137"/>
        <end position="159"/>
    </location>
</feature>
<accession>A0AA35XWY6</accession>
<sequence>MALVVAWLTEVVQLALLALLAPFLVDVMSMAAAVLSGARMSVPGERWRQIATGWRGPCEPQGAGPAWAACALSGGALAITPLISVDMAGASLADPLAIGLLLLGARAVCWQRAFGAGCVWRRDREAQRQVAIQWRMCGWIVPVLGLVSALMAIGLPGAAGLAGLARDLHVQAAPALVGALVFAALALGVLLGPQFLDAASFEVLLPEAEGRLRAMFRYSQDLASCGWLLLIGDLMLPGLPDGATLSIPGMLMAWVAAPVRLVLVAGVLGVGMVFLRGDVRRPAVALAGAAIILVLSGRFAS</sequence>
<feature type="transmembrane region" description="Helical" evidence="1">
    <location>
        <begin position="282"/>
        <end position="300"/>
    </location>
</feature>
<organism evidence="2 3">
    <name type="scientific">Brytella acorum</name>
    <dbReference type="NCBI Taxonomy" id="2959299"/>
    <lineage>
        <taxon>Bacteria</taxon>
        <taxon>Pseudomonadati</taxon>
        <taxon>Pseudomonadota</taxon>
        <taxon>Alphaproteobacteria</taxon>
        <taxon>Acetobacterales</taxon>
        <taxon>Acetobacteraceae</taxon>
        <taxon>Brytella</taxon>
    </lineage>
</organism>
<dbReference type="EMBL" id="CATKSH010000014">
    <property type="protein sequence ID" value="CAI9121359.1"/>
    <property type="molecule type" value="Genomic_DNA"/>
</dbReference>
<dbReference type="RefSeq" id="WP_289840702.1">
    <property type="nucleotide sequence ID" value="NZ_CATKSH010000014.1"/>
</dbReference>
<proteinExistence type="predicted"/>
<dbReference type="AlphaFoldDB" id="A0AA35XWY6"/>
<keyword evidence="1" id="KW-0472">Membrane</keyword>
<evidence type="ECO:0000313" key="3">
    <source>
        <dbReference type="Proteomes" id="UP001176960"/>
    </source>
</evidence>
<dbReference type="Proteomes" id="UP001176960">
    <property type="component" value="Unassembled WGS sequence"/>
</dbReference>
<keyword evidence="3" id="KW-1185">Reference proteome</keyword>
<feature type="transmembrane region" description="Helical" evidence="1">
    <location>
        <begin position="12"/>
        <end position="38"/>
    </location>
</feature>
<feature type="transmembrane region" description="Helical" evidence="1">
    <location>
        <begin position="171"/>
        <end position="191"/>
    </location>
</feature>
<comment type="caution">
    <text evidence="2">The sequence shown here is derived from an EMBL/GenBank/DDBJ whole genome shotgun (WGS) entry which is preliminary data.</text>
</comment>
<keyword evidence="1" id="KW-1133">Transmembrane helix</keyword>
<evidence type="ECO:0000256" key="1">
    <source>
        <dbReference type="SAM" id="Phobius"/>
    </source>
</evidence>
<name>A0AA35XWY6_9PROT</name>
<reference evidence="2" key="1">
    <citation type="submission" date="2023-03" db="EMBL/GenBank/DDBJ databases">
        <authorList>
            <person name="Cleenwerck I."/>
        </authorList>
    </citation>
    <scope>NUCLEOTIDE SEQUENCE</scope>
    <source>
        <strain evidence="2">LMG 32879</strain>
    </source>
</reference>
<protein>
    <submittedName>
        <fullName evidence="2">Uncharacterized protein</fullName>
    </submittedName>
</protein>
<keyword evidence="1" id="KW-0812">Transmembrane</keyword>